<dbReference type="Gene3D" id="1.10.510.10">
    <property type="entry name" value="Transferase(Phosphotransferase) domain 1"/>
    <property type="match status" value="1"/>
</dbReference>
<protein>
    <submittedName>
        <fullName evidence="7">Protein kinase-like domain-containing protein</fullName>
    </submittedName>
</protein>
<keyword evidence="8" id="KW-1185">Reference proteome</keyword>
<dbReference type="Proteomes" id="UP000243975">
    <property type="component" value="Unassembled WGS sequence"/>
</dbReference>
<feature type="non-terminal residue" evidence="7">
    <location>
        <position position="93"/>
    </location>
</feature>
<dbReference type="GO" id="GO:0004674">
    <property type="term" value="F:protein serine/threonine kinase activity"/>
    <property type="evidence" value="ECO:0007669"/>
    <property type="project" value="UniProtKB-KW"/>
</dbReference>
<dbReference type="PANTHER" id="PTHR27002:SF973">
    <property type="entry name" value="S-LOCUS GLYCOPROTEIN DOMAIN-CONTAINING PROTEIN-RELATED"/>
    <property type="match status" value="1"/>
</dbReference>
<sequence length="93" mass="10373">MCQVYAVRGSFGRLNTRRLLVSTPAKTNTKVLVAEYALNGLFSVQSDVFSFGVVVLKIISGKRNTAYYQNQQAFSLISYSIKNISSQNLKDIM</sequence>
<gene>
    <name evidence="7" type="ORF">Ccrd_014619</name>
</gene>
<evidence type="ECO:0000256" key="4">
    <source>
        <dbReference type="ARBA" id="ARBA00022777"/>
    </source>
</evidence>
<evidence type="ECO:0000313" key="7">
    <source>
        <dbReference type="EMBL" id="KVI07014.1"/>
    </source>
</evidence>
<dbReference type="Pfam" id="PF07714">
    <property type="entry name" value="PK_Tyr_Ser-Thr"/>
    <property type="match status" value="1"/>
</dbReference>
<keyword evidence="5" id="KW-0067">ATP-binding</keyword>
<dbReference type="EMBL" id="LEKV01001531">
    <property type="protein sequence ID" value="KVI07014.1"/>
    <property type="molecule type" value="Genomic_DNA"/>
</dbReference>
<dbReference type="Gramene" id="KVI07014">
    <property type="protein sequence ID" value="KVI07014"/>
    <property type="gene ID" value="Ccrd_014619"/>
</dbReference>
<keyword evidence="4 7" id="KW-0418">Kinase</keyword>
<dbReference type="GO" id="GO:0005886">
    <property type="term" value="C:plasma membrane"/>
    <property type="evidence" value="ECO:0007669"/>
    <property type="project" value="TreeGrafter"/>
</dbReference>
<dbReference type="STRING" id="59895.A0A103YDC8"/>
<dbReference type="GO" id="GO:0005524">
    <property type="term" value="F:ATP binding"/>
    <property type="evidence" value="ECO:0007669"/>
    <property type="project" value="UniProtKB-KW"/>
</dbReference>
<evidence type="ECO:0000256" key="2">
    <source>
        <dbReference type="ARBA" id="ARBA00022679"/>
    </source>
</evidence>
<dbReference type="AlphaFoldDB" id="A0A103YDC8"/>
<comment type="caution">
    <text evidence="7">The sequence shown here is derived from an EMBL/GenBank/DDBJ whole genome shotgun (WGS) entry which is preliminary data.</text>
</comment>
<evidence type="ECO:0000256" key="1">
    <source>
        <dbReference type="ARBA" id="ARBA00022527"/>
    </source>
</evidence>
<keyword evidence="2" id="KW-0808">Transferase</keyword>
<dbReference type="OMA" id="FFLANHR"/>
<reference evidence="7 8" key="1">
    <citation type="journal article" date="2016" name="Sci. Rep.">
        <title>The genome sequence of the outbreeding globe artichoke constructed de novo incorporating a phase-aware low-pass sequencing strategy of F1 progeny.</title>
        <authorList>
            <person name="Scaglione D."/>
            <person name="Reyes-Chin-Wo S."/>
            <person name="Acquadro A."/>
            <person name="Froenicke L."/>
            <person name="Portis E."/>
            <person name="Beitel C."/>
            <person name="Tirone M."/>
            <person name="Mauro R."/>
            <person name="Lo Monaco A."/>
            <person name="Mauromicale G."/>
            <person name="Faccioli P."/>
            <person name="Cattivelli L."/>
            <person name="Rieseberg L."/>
            <person name="Michelmore R."/>
            <person name="Lanteri S."/>
        </authorList>
    </citation>
    <scope>NUCLEOTIDE SEQUENCE [LARGE SCALE GENOMIC DNA]</scope>
    <source>
        <strain evidence="7">2C</strain>
    </source>
</reference>
<organism evidence="7 8">
    <name type="scientific">Cynara cardunculus var. scolymus</name>
    <name type="common">Globe artichoke</name>
    <name type="synonym">Cynara scolymus</name>
    <dbReference type="NCBI Taxonomy" id="59895"/>
    <lineage>
        <taxon>Eukaryota</taxon>
        <taxon>Viridiplantae</taxon>
        <taxon>Streptophyta</taxon>
        <taxon>Embryophyta</taxon>
        <taxon>Tracheophyta</taxon>
        <taxon>Spermatophyta</taxon>
        <taxon>Magnoliopsida</taxon>
        <taxon>eudicotyledons</taxon>
        <taxon>Gunneridae</taxon>
        <taxon>Pentapetalae</taxon>
        <taxon>asterids</taxon>
        <taxon>campanulids</taxon>
        <taxon>Asterales</taxon>
        <taxon>Asteraceae</taxon>
        <taxon>Carduoideae</taxon>
        <taxon>Cardueae</taxon>
        <taxon>Carduinae</taxon>
        <taxon>Cynara</taxon>
    </lineage>
</organism>
<evidence type="ECO:0000313" key="8">
    <source>
        <dbReference type="Proteomes" id="UP000243975"/>
    </source>
</evidence>
<evidence type="ECO:0000256" key="3">
    <source>
        <dbReference type="ARBA" id="ARBA00022741"/>
    </source>
</evidence>
<keyword evidence="1" id="KW-0723">Serine/threonine-protein kinase</keyword>
<proteinExistence type="predicted"/>
<evidence type="ECO:0000256" key="5">
    <source>
        <dbReference type="ARBA" id="ARBA00022840"/>
    </source>
</evidence>
<feature type="domain" description="Serine-threonine/tyrosine-protein kinase catalytic" evidence="6">
    <location>
        <begin position="22"/>
        <end position="79"/>
    </location>
</feature>
<name>A0A103YDC8_CYNCS</name>
<keyword evidence="3" id="KW-0547">Nucleotide-binding</keyword>
<dbReference type="InterPro" id="IPR011009">
    <property type="entry name" value="Kinase-like_dom_sf"/>
</dbReference>
<dbReference type="SUPFAM" id="SSF56112">
    <property type="entry name" value="Protein kinase-like (PK-like)"/>
    <property type="match status" value="1"/>
</dbReference>
<accession>A0A103YDC8</accession>
<dbReference type="InterPro" id="IPR001245">
    <property type="entry name" value="Ser-Thr/Tyr_kinase_cat_dom"/>
</dbReference>
<dbReference type="PANTHER" id="PTHR27002">
    <property type="entry name" value="RECEPTOR-LIKE SERINE/THREONINE-PROTEIN KINASE SD1-8"/>
    <property type="match status" value="1"/>
</dbReference>
<evidence type="ECO:0000259" key="6">
    <source>
        <dbReference type="Pfam" id="PF07714"/>
    </source>
</evidence>